<dbReference type="EMBL" id="MDYQ01000092">
    <property type="protein sequence ID" value="PRP82972.1"/>
    <property type="molecule type" value="Genomic_DNA"/>
</dbReference>
<gene>
    <name evidence="2" type="ORF">PROFUN_09923</name>
</gene>
<sequence>MMFGNSLSTYGRSLNVIQQRPTPEMLDDIRSSFSRFDSNGRGMLCRSDLKLAITSVTGSRPTRVELDDIARRVGEEGVTLSKFTELMTQRLIIRDPTKEVRDMFLYFDIKNAGYITLQNIARVAEDLQPNRDEYRGEDQLGCVSNQTPASYELIGEKMSARVVSLIGAAIKSGTFGDVNPHRISYRDFENMIMYYRQKIQSKT</sequence>
<evidence type="ECO:0000313" key="3">
    <source>
        <dbReference type="Proteomes" id="UP000241769"/>
    </source>
</evidence>
<dbReference type="STRING" id="1890364.A0A2P6NGB8"/>
<organism evidence="2 3">
    <name type="scientific">Planoprotostelium fungivorum</name>
    <dbReference type="NCBI Taxonomy" id="1890364"/>
    <lineage>
        <taxon>Eukaryota</taxon>
        <taxon>Amoebozoa</taxon>
        <taxon>Evosea</taxon>
        <taxon>Variosea</taxon>
        <taxon>Cavosteliida</taxon>
        <taxon>Cavosteliaceae</taxon>
        <taxon>Planoprotostelium</taxon>
    </lineage>
</organism>
<dbReference type="GO" id="GO:0005509">
    <property type="term" value="F:calcium ion binding"/>
    <property type="evidence" value="ECO:0007669"/>
    <property type="project" value="InterPro"/>
</dbReference>
<comment type="caution">
    <text evidence="2">The sequence shown here is derived from an EMBL/GenBank/DDBJ whole genome shotgun (WGS) entry which is preliminary data.</text>
</comment>
<reference evidence="2 3" key="1">
    <citation type="journal article" date="2018" name="Genome Biol. Evol.">
        <title>Multiple Roots of Fruiting Body Formation in Amoebozoa.</title>
        <authorList>
            <person name="Hillmann F."/>
            <person name="Forbes G."/>
            <person name="Novohradska S."/>
            <person name="Ferling I."/>
            <person name="Riege K."/>
            <person name="Groth M."/>
            <person name="Westermann M."/>
            <person name="Marz M."/>
            <person name="Spaller T."/>
            <person name="Winckler T."/>
            <person name="Schaap P."/>
            <person name="Glockner G."/>
        </authorList>
    </citation>
    <scope>NUCLEOTIDE SEQUENCE [LARGE SCALE GENOMIC DNA]</scope>
    <source>
        <strain evidence="2 3">Jena</strain>
    </source>
</reference>
<evidence type="ECO:0000259" key="1">
    <source>
        <dbReference type="PROSITE" id="PS50222"/>
    </source>
</evidence>
<dbReference type="AlphaFoldDB" id="A0A2P6NGB8"/>
<feature type="domain" description="EF-hand" evidence="1">
    <location>
        <begin position="24"/>
        <end position="59"/>
    </location>
</feature>
<feature type="domain" description="EF-hand" evidence="1">
    <location>
        <begin position="95"/>
        <end position="130"/>
    </location>
</feature>
<keyword evidence="3" id="KW-1185">Reference proteome</keyword>
<name>A0A2P6NGB8_9EUKA</name>
<dbReference type="InterPro" id="IPR011992">
    <property type="entry name" value="EF-hand-dom_pair"/>
</dbReference>
<dbReference type="Gene3D" id="1.10.238.10">
    <property type="entry name" value="EF-hand"/>
    <property type="match status" value="1"/>
</dbReference>
<dbReference type="InParanoid" id="A0A2P6NGB8"/>
<dbReference type="SUPFAM" id="SSF47473">
    <property type="entry name" value="EF-hand"/>
    <property type="match status" value="1"/>
</dbReference>
<accession>A0A2P6NGB8</accession>
<protein>
    <submittedName>
        <fullName evidence="2">Centrin</fullName>
    </submittedName>
</protein>
<proteinExistence type="predicted"/>
<dbReference type="InterPro" id="IPR002048">
    <property type="entry name" value="EF_hand_dom"/>
</dbReference>
<evidence type="ECO:0000313" key="2">
    <source>
        <dbReference type="EMBL" id="PRP82972.1"/>
    </source>
</evidence>
<dbReference type="Proteomes" id="UP000241769">
    <property type="component" value="Unassembled WGS sequence"/>
</dbReference>
<dbReference type="PROSITE" id="PS50222">
    <property type="entry name" value="EF_HAND_2"/>
    <property type="match status" value="2"/>
</dbReference>
<dbReference type="OrthoDB" id="26525at2759"/>